<dbReference type="NCBIfam" id="TIGR02682">
    <property type="entry name" value="cas_csx11"/>
    <property type="match status" value="1"/>
</dbReference>
<dbReference type="InterPro" id="IPR014055">
    <property type="entry name" value="CRISPR-assoc_prot_Csx11"/>
</dbReference>
<reference evidence="1 2" key="1">
    <citation type="submission" date="2019-05" db="EMBL/GenBank/DDBJ databases">
        <title>A comparative analysis of the Nautiliaceae.</title>
        <authorList>
            <person name="Grosche A."/>
            <person name="Smedile F."/>
            <person name="Vetriani C."/>
        </authorList>
    </citation>
    <scope>NUCLEOTIDE SEQUENCE [LARGE SCALE GENOMIC DNA]</scope>
    <source>
        <strain evidence="1 2">TB-2</strain>
    </source>
</reference>
<evidence type="ECO:0000313" key="1">
    <source>
        <dbReference type="EMBL" id="QCT94968.1"/>
    </source>
</evidence>
<protein>
    <submittedName>
        <fullName evidence="1">CRISPR-associated protein Csx11</fullName>
    </submittedName>
</protein>
<accession>A0ABX5V9M6</accession>
<sequence>MEKMSRLDLEKLKQYRDEILKAEIGALLFNLGKTHIGIGNWKDYFNNFQSQFSSYKNYYQNNIFENELESISQDLKDFIINKQVKISDSKKIDWIEFFKGDASNENFIQKVFFRGCENINSGIDKGSPKEQLKYKLWLSNAFGSYKEEIDETYFDDARNNFFCKLNFFLQDNNYYQNPNWQEIRNFILKEIKKWYSHLLSDNRFPVNDVSLFDQAYMTASMFKAVLSQLVIDNSKLSSYQNNPSSIKWRILGIQYDKLGLAEKGYKPSQIMWYRDISREIDKEIQDLLEIKYPIGNEIYKDETGVYFIVVEDFELSNKLKKEILKIFKNKTDDEFYPSFVLSKSSRGLMNLTTLLEQAKENFLKQDFSLKNKNLCLEFDENKYPIGVCQVCKTRIVYNIDKKDEDKNICGFCYENKTKGRLDKWLKNQKDETIWIDELADDNNRVALVTLKFELSEWLNGDLLNSLLVRNESFEEYKNEIMSAFNILIKNLKSQDVKSLNITDNDEKTFEKFFELYDRSGIYEPFKTMKNVLKEHKNLNNVSNERGWRDLTKNLLAPNWIKEYYSFYNSATNEIIKNKKKGKKVKLNEYIEDDGVKTHLYKIFILNYFMYQVYNTLLERSIGQKWEEFIYKQLNDWDIQNNEPKKQKINFENRKIYWNNLTENDIEVLSKILLQFILRKNPSPA</sequence>
<dbReference type="EMBL" id="CP040463">
    <property type="protein sequence ID" value="QCT94968.1"/>
    <property type="molecule type" value="Genomic_DNA"/>
</dbReference>
<name>A0ABX5V9M6_9BACT</name>
<dbReference type="Proteomes" id="UP000306825">
    <property type="component" value="Chromosome"/>
</dbReference>
<proteinExistence type="predicted"/>
<organism evidence="1 2">
    <name type="scientific">Caminibacter mediatlanticus TB-2</name>
    <dbReference type="NCBI Taxonomy" id="391592"/>
    <lineage>
        <taxon>Bacteria</taxon>
        <taxon>Pseudomonadati</taxon>
        <taxon>Campylobacterota</taxon>
        <taxon>Epsilonproteobacteria</taxon>
        <taxon>Nautiliales</taxon>
        <taxon>Nautiliaceae</taxon>
        <taxon>Caminibacter</taxon>
    </lineage>
</organism>
<gene>
    <name evidence="1" type="ORF">FE773_07125</name>
</gene>
<evidence type="ECO:0000313" key="2">
    <source>
        <dbReference type="Proteomes" id="UP000306825"/>
    </source>
</evidence>
<keyword evidence="2" id="KW-1185">Reference proteome</keyword>